<dbReference type="RefSeq" id="WP_122508812.1">
    <property type="nucleotide sequence ID" value="NZ_UPHQ01000200.1"/>
</dbReference>
<organism evidence="1 2">
    <name type="scientific">Mycobacterium innocens</name>
    <dbReference type="NCBI Taxonomy" id="2341083"/>
    <lineage>
        <taxon>Bacteria</taxon>
        <taxon>Bacillati</taxon>
        <taxon>Actinomycetota</taxon>
        <taxon>Actinomycetes</taxon>
        <taxon>Mycobacteriales</taxon>
        <taxon>Mycobacteriaceae</taxon>
        <taxon>Mycobacterium</taxon>
    </lineage>
</organism>
<evidence type="ECO:0000313" key="2">
    <source>
        <dbReference type="Proteomes" id="UP000267289"/>
    </source>
</evidence>
<accession>A0A498Q725</accession>
<dbReference type="AlphaFoldDB" id="A0A498Q725"/>
<dbReference type="Proteomes" id="UP000267289">
    <property type="component" value="Unassembled WGS sequence"/>
</dbReference>
<sequence>MVVEAESLGWWLDWVNVVIGMMGDAHLRGVVELDYSPGSLQALEEVVRERYRGRYPLGDDAFAAGVAAYVGETLMRVGGGAWDWSTQWPGDAGSGDGELARHCWFVSGADEPDAVGLPVVRPDPVTGLSPVSPVHLLLEAAQSSDGGVWVSTYQGWRDAVDAYVAAHPGWAPSKQHTLADGVFSSPPPSAVLDEWLAGQRADFPRWAARYGGQWDYSPDSIDRLTALVSALTPTVEAFNDPANAEFVEGACFYLGETLRRGIPCRWVYRDVLTDEGDPVTASFEIQMNDNADFTGPFSLLRYIIRHRDPGDTRDFYHRWTKTPRTC</sequence>
<keyword evidence="2" id="KW-1185">Reference proteome</keyword>
<dbReference type="OrthoDB" id="5189878at2"/>
<dbReference type="EMBL" id="UPHQ01000200">
    <property type="protein sequence ID" value="VBA42028.1"/>
    <property type="molecule type" value="Genomic_DNA"/>
</dbReference>
<evidence type="ECO:0000313" key="1">
    <source>
        <dbReference type="EMBL" id="VBA42028.1"/>
    </source>
</evidence>
<protein>
    <submittedName>
        <fullName evidence="1">Uncharacterized protein</fullName>
    </submittedName>
</protein>
<proteinExistence type="predicted"/>
<gene>
    <name evidence="1" type="ORF">LAUMK13_03836</name>
</gene>
<name>A0A498Q725_9MYCO</name>
<reference evidence="1 2" key="1">
    <citation type="submission" date="2018-09" db="EMBL/GenBank/DDBJ databases">
        <authorList>
            <person name="Tagini F."/>
        </authorList>
    </citation>
    <scope>NUCLEOTIDE SEQUENCE [LARGE SCALE GENOMIC DNA]</scope>
    <source>
        <strain evidence="1 2">MK13</strain>
    </source>
</reference>